<comment type="caution">
    <text evidence="1">The sequence shown here is derived from an EMBL/GenBank/DDBJ whole genome shotgun (WGS) entry which is preliminary data.</text>
</comment>
<accession>A0A8I1IL06</accession>
<organism evidence="1 2">
    <name type="scientific">Paenibacillus polymyxa</name>
    <name type="common">Bacillus polymyxa</name>
    <dbReference type="NCBI Taxonomy" id="1406"/>
    <lineage>
        <taxon>Bacteria</taxon>
        <taxon>Bacillati</taxon>
        <taxon>Bacillota</taxon>
        <taxon>Bacilli</taxon>
        <taxon>Bacillales</taxon>
        <taxon>Paenibacillaceae</taxon>
        <taxon>Paenibacillus</taxon>
    </lineage>
</organism>
<evidence type="ECO:0000313" key="2">
    <source>
        <dbReference type="Proteomes" id="UP000650605"/>
    </source>
</evidence>
<evidence type="ECO:0000313" key="1">
    <source>
        <dbReference type="EMBL" id="MBM0631667.1"/>
    </source>
</evidence>
<dbReference type="RefSeq" id="WP_185156328.1">
    <property type="nucleotide sequence ID" value="NZ_JAEHFQ010000001.1"/>
</dbReference>
<dbReference type="AlphaFoldDB" id="A0A8I1IL06"/>
<dbReference type="Proteomes" id="UP000650605">
    <property type="component" value="Unassembled WGS sequence"/>
</dbReference>
<gene>
    <name evidence="1" type="ORF">JDW19_00745</name>
</gene>
<name>A0A8I1IL06_PAEPO</name>
<sequence length="215" mass="25423">MTKKANKQAIIDIIRMKPVWESEEDAEKELHYYHIIDALNRKWQTIGLNVSDAIQVFEQGNDDNWTRIIEPAPYNPDLSINDLINMLDISPEAWRIRNDMQIILNTVERRNEYVNRIVNVNRESRFLLLHQMKDEYLQHDQLTYEHFMQLYAVNPVGALTMYFLQSIDIITYWEWEAAGGTCEKAIQYKREEPLMPFIQAIERAEDEARGIVSGF</sequence>
<protein>
    <submittedName>
        <fullName evidence="1">Uncharacterized protein</fullName>
    </submittedName>
</protein>
<dbReference type="EMBL" id="JAEHFQ010000001">
    <property type="protein sequence ID" value="MBM0631667.1"/>
    <property type="molecule type" value="Genomic_DNA"/>
</dbReference>
<proteinExistence type="predicted"/>
<reference evidence="1" key="1">
    <citation type="submission" date="2020-12" db="EMBL/GenBank/DDBJ databases">
        <title>Paenibacillus polymyxa LMG 27872: a double-edged sword.</title>
        <authorList>
            <person name="Langendries S."/>
            <person name="Garcia Mendez S."/>
            <person name="Beirinckx S."/>
            <person name="Viaene T."/>
            <person name="Baeyen S."/>
            <person name="Goeminne G."/>
            <person name="Willems A."/>
            <person name="Debode J."/>
            <person name="Goormachtig S."/>
        </authorList>
    </citation>
    <scope>NUCLEOTIDE SEQUENCE</scope>
    <source>
        <strain evidence="1">LMG 27872</strain>
    </source>
</reference>